<reference key="2">
    <citation type="submission" date="2011-04" db="EMBL/GenBank/DDBJ databases">
        <title>Complete sequence of chromosome of Haliscomenobacter hydrossis DSM 1100.</title>
        <authorList>
            <consortium name="US DOE Joint Genome Institute (JGI-PGF)"/>
            <person name="Lucas S."/>
            <person name="Han J."/>
            <person name="Lapidus A."/>
            <person name="Bruce D."/>
            <person name="Goodwin L."/>
            <person name="Pitluck S."/>
            <person name="Peters L."/>
            <person name="Kyrpides N."/>
            <person name="Mavromatis K."/>
            <person name="Ivanova N."/>
            <person name="Ovchinnikova G."/>
            <person name="Pagani I."/>
            <person name="Daligault H."/>
            <person name="Detter J.C."/>
            <person name="Han C."/>
            <person name="Land M."/>
            <person name="Hauser L."/>
            <person name="Markowitz V."/>
            <person name="Cheng J.-F."/>
            <person name="Hugenholtz P."/>
            <person name="Woyke T."/>
            <person name="Wu D."/>
            <person name="Verbarg S."/>
            <person name="Frueling A."/>
            <person name="Brambilla E."/>
            <person name="Klenk H.-P."/>
            <person name="Eisen J.A."/>
        </authorList>
    </citation>
    <scope>NUCLEOTIDE SEQUENCE</scope>
    <source>
        <strain>DSM 1100</strain>
    </source>
</reference>
<gene>
    <name evidence="1" type="ordered locus">Halhy_5921</name>
</gene>
<accession>F4KZ90</accession>
<dbReference type="OrthoDB" id="9970448at2"/>
<protein>
    <submittedName>
        <fullName evidence="1">Uncharacterized protein</fullName>
    </submittedName>
</protein>
<dbReference type="Proteomes" id="UP000008461">
    <property type="component" value="Chromosome"/>
</dbReference>
<dbReference type="STRING" id="760192.Halhy_5921"/>
<dbReference type="KEGG" id="hhy:Halhy_5921"/>
<sequence length="102" mass="11556">MSKDKGYLRQLASRFTATDPSAMILNLAKPFLPKFQAYLDAINKPESEGGQLKDGERICYFSIMPIKGEMKIVMVFMKIENNQLVVTRQVDMSDFKSLSDGQ</sequence>
<keyword evidence="2" id="KW-1185">Reference proteome</keyword>
<proteinExistence type="predicted"/>
<name>F4KZ90_HALH1</name>
<reference evidence="1 2" key="1">
    <citation type="journal article" date="2011" name="Stand. Genomic Sci.">
        <title>Complete genome sequence of Haliscomenobacter hydrossis type strain (O).</title>
        <authorList>
            <consortium name="US DOE Joint Genome Institute (JGI-PGF)"/>
            <person name="Daligault H."/>
            <person name="Lapidus A."/>
            <person name="Zeytun A."/>
            <person name="Nolan M."/>
            <person name="Lucas S."/>
            <person name="Del Rio T.G."/>
            <person name="Tice H."/>
            <person name="Cheng J.F."/>
            <person name="Tapia R."/>
            <person name="Han C."/>
            <person name="Goodwin L."/>
            <person name="Pitluck S."/>
            <person name="Liolios K."/>
            <person name="Pagani I."/>
            <person name="Ivanova N."/>
            <person name="Huntemann M."/>
            <person name="Mavromatis K."/>
            <person name="Mikhailova N."/>
            <person name="Pati A."/>
            <person name="Chen A."/>
            <person name="Palaniappan K."/>
            <person name="Land M."/>
            <person name="Hauser L."/>
            <person name="Brambilla E.M."/>
            <person name="Rohde M."/>
            <person name="Verbarg S."/>
            <person name="Goker M."/>
            <person name="Bristow J."/>
            <person name="Eisen J.A."/>
            <person name="Markowitz V."/>
            <person name="Hugenholtz P."/>
            <person name="Kyrpides N.C."/>
            <person name="Klenk H.P."/>
            <person name="Woyke T."/>
        </authorList>
    </citation>
    <scope>NUCLEOTIDE SEQUENCE [LARGE SCALE GENOMIC DNA]</scope>
    <source>
        <strain evidence="2">ATCC 27775 / DSM 1100 / LMG 10767 / O</strain>
    </source>
</reference>
<evidence type="ECO:0000313" key="1">
    <source>
        <dbReference type="EMBL" id="AEE53744.1"/>
    </source>
</evidence>
<organism evidence="1 2">
    <name type="scientific">Haliscomenobacter hydrossis (strain ATCC 27775 / DSM 1100 / LMG 10767 / O)</name>
    <dbReference type="NCBI Taxonomy" id="760192"/>
    <lineage>
        <taxon>Bacteria</taxon>
        <taxon>Pseudomonadati</taxon>
        <taxon>Bacteroidota</taxon>
        <taxon>Saprospiria</taxon>
        <taxon>Saprospirales</taxon>
        <taxon>Haliscomenobacteraceae</taxon>
        <taxon>Haliscomenobacter</taxon>
    </lineage>
</organism>
<dbReference type="RefSeq" id="WP_013768272.1">
    <property type="nucleotide sequence ID" value="NC_015510.1"/>
</dbReference>
<dbReference type="EMBL" id="CP002691">
    <property type="protein sequence ID" value="AEE53744.1"/>
    <property type="molecule type" value="Genomic_DNA"/>
</dbReference>
<dbReference type="HOGENOM" id="CLU_2273431_0_0_10"/>
<dbReference type="AlphaFoldDB" id="F4KZ90"/>
<evidence type="ECO:0000313" key="2">
    <source>
        <dbReference type="Proteomes" id="UP000008461"/>
    </source>
</evidence>